<evidence type="ECO:0000259" key="4">
    <source>
        <dbReference type="Pfam" id="PF01095"/>
    </source>
</evidence>
<dbReference type="InterPro" id="IPR011050">
    <property type="entry name" value="Pectin_lyase_fold/virulence"/>
</dbReference>
<sequence>MSYNVRRIEEKYSLTIDAIIDKKYEKEEHQGKKVYHSVQKALDNIKGSSAAIFVANGTYYEKLNIESASVTIIGEDRDQSILTYDVASGTKKEDDSTYGTFESASVIVKSPNFAAYNITFENSFDYMSEYMKADDDLTKMRNIQAVAFRTADKSNQTKLKNCRFKGCQDTLLVDRGTHYFKDCIIEGNVDFIFGAGQVVFETCDIISLDRGDSVNNGFITAASTSIQTPYGFLFDSCKLLKETSQMKDETVYLGRPWHPGGDPHAQASVLFYQCEMDSHIKTNAWTEMGGFSPMDARLYEYNSSGAGAIVSDNRKVLTQKEAEEFYDYLRKHCVR</sequence>
<proteinExistence type="inferred from homology"/>
<dbReference type="Pfam" id="PF01095">
    <property type="entry name" value="Pectinesterase"/>
    <property type="match status" value="1"/>
</dbReference>
<dbReference type="Gene3D" id="2.160.20.10">
    <property type="entry name" value="Single-stranded right-handed beta-helix, Pectin lyase-like"/>
    <property type="match status" value="1"/>
</dbReference>
<dbReference type="PANTHER" id="PTHR31321:SF57">
    <property type="entry name" value="PECTINESTERASE 53-RELATED"/>
    <property type="match status" value="1"/>
</dbReference>
<dbReference type="EMBL" id="JBHSDT010000003">
    <property type="protein sequence ID" value="MFC4402185.1"/>
    <property type="molecule type" value="Genomic_DNA"/>
</dbReference>
<comment type="similarity">
    <text evidence="1">Belongs to the pectinesterase family.</text>
</comment>
<evidence type="ECO:0000256" key="2">
    <source>
        <dbReference type="ARBA" id="ARBA00022801"/>
    </source>
</evidence>
<gene>
    <name evidence="5" type="ORF">ACFOY7_03740</name>
</gene>
<dbReference type="InterPro" id="IPR012334">
    <property type="entry name" value="Pectin_lyas_fold"/>
</dbReference>
<keyword evidence="3" id="KW-0063">Aspartyl esterase</keyword>
<evidence type="ECO:0000313" key="6">
    <source>
        <dbReference type="Proteomes" id="UP001595882"/>
    </source>
</evidence>
<dbReference type="SUPFAM" id="SSF51126">
    <property type="entry name" value="Pectin lyase-like"/>
    <property type="match status" value="1"/>
</dbReference>
<name>A0ABV8WQP9_9BACI</name>
<keyword evidence="2" id="KW-0378">Hydrolase</keyword>
<evidence type="ECO:0000256" key="3">
    <source>
        <dbReference type="ARBA" id="ARBA00023085"/>
    </source>
</evidence>
<dbReference type="RefSeq" id="WP_390249528.1">
    <property type="nucleotide sequence ID" value="NZ_JBHSDT010000003.1"/>
</dbReference>
<protein>
    <submittedName>
        <fullName evidence="5">Pectinesterase family protein</fullName>
    </submittedName>
</protein>
<dbReference type="Proteomes" id="UP001595882">
    <property type="component" value="Unassembled WGS sequence"/>
</dbReference>
<accession>A0ABV8WQP9</accession>
<dbReference type="InterPro" id="IPR000070">
    <property type="entry name" value="Pectinesterase_cat"/>
</dbReference>
<feature type="domain" description="Pectinesterase catalytic" evidence="4">
    <location>
        <begin position="30"/>
        <end position="312"/>
    </location>
</feature>
<dbReference type="PANTHER" id="PTHR31321">
    <property type="entry name" value="ACYL-COA THIOESTER HYDROLASE YBHC-RELATED"/>
    <property type="match status" value="1"/>
</dbReference>
<keyword evidence="6" id="KW-1185">Reference proteome</keyword>
<evidence type="ECO:0000313" key="5">
    <source>
        <dbReference type="EMBL" id="MFC4402185.1"/>
    </source>
</evidence>
<reference evidence="6" key="1">
    <citation type="journal article" date="2019" name="Int. J. Syst. Evol. Microbiol.">
        <title>The Global Catalogue of Microorganisms (GCM) 10K type strain sequencing project: providing services to taxonomists for standard genome sequencing and annotation.</title>
        <authorList>
            <consortium name="The Broad Institute Genomics Platform"/>
            <consortium name="The Broad Institute Genome Sequencing Center for Infectious Disease"/>
            <person name="Wu L."/>
            <person name="Ma J."/>
        </authorList>
    </citation>
    <scope>NUCLEOTIDE SEQUENCE [LARGE SCALE GENOMIC DNA]</scope>
    <source>
        <strain evidence="6">CCUG 37865</strain>
    </source>
</reference>
<evidence type="ECO:0000256" key="1">
    <source>
        <dbReference type="ARBA" id="ARBA00008891"/>
    </source>
</evidence>
<comment type="caution">
    <text evidence="5">The sequence shown here is derived from an EMBL/GenBank/DDBJ whole genome shotgun (WGS) entry which is preliminary data.</text>
</comment>
<organism evidence="5 6">
    <name type="scientific">Gracilibacillus xinjiangensis</name>
    <dbReference type="NCBI Taxonomy" id="1193282"/>
    <lineage>
        <taxon>Bacteria</taxon>
        <taxon>Bacillati</taxon>
        <taxon>Bacillota</taxon>
        <taxon>Bacilli</taxon>
        <taxon>Bacillales</taxon>
        <taxon>Bacillaceae</taxon>
        <taxon>Gracilibacillus</taxon>
    </lineage>
</organism>